<dbReference type="Gene3D" id="2.10.90.10">
    <property type="entry name" value="Cystine-knot cytokines"/>
    <property type="match status" value="1"/>
</dbReference>
<accession>G3PMP0</accession>
<evidence type="ECO:0000313" key="6">
    <source>
        <dbReference type="Ensembl" id="ENSGACP00000018871.2"/>
    </source>
</evidence>
<protein>
    <recommendedName>
        <fullName evidence="5">TGF-beta family profile domain-containing protein</fullName>
    </recommendedName>
</protein>
<dbReference type="OMA" id="PEECICI"/>
<evidence type="ECO:0000256" key="4">
    <source>
        <dbReference type="SAM" id="SignalP"/>
    </source>
</evidence>
<dbReference type="Ensembl" id="ENSGACT00000018909.2">
    <property type="protein sequence ID" value="ENSGACP00000018871.2"/>
    <property type="gene ID" value="ENSGACG00000014296.2"/>
</dbReference>
<dbReference type="InterPro" id="IPR029034">
    <property type="entry name" value="Cystine-knot_cytokine"/>
</dbReference>
<proteinExistence type="inferred from homology"/>
<feature type="chain" id="PRO_5043859163" description="TGF-beta family profile domain-containing protein" evidence="4">
    <location>
        <begin position="32"/>
        <end position="248"/>
    </location>
</feature>
<dbReference type="GO" id="GO:0008083">
    <property type="term" value="F:growth factor activity"/>
    <property type="evidence" value="ECO:0007669"/>
    <property type="project" value="UniProtKB-KW"/>
</dbReference>
<dbReference type="STRING" id="69293.ENSGACP00000018871"/>
<dbReference type="Pfam" id="PF00019">
    <property type="entry name" value="TGF_beta"/>
    <property type="match status" value="1"/>
</dbReference>
<dbReference type="GO" id="GO:0005576">
    <property type="term" value="C:extracellular region"/>
    <property type="evidence" value="ECO:0007669"/>
    <property type="project" value="UniProtKB-SubCell"/>
</dbReference>
<dbReference type="InParanoid" id="G3PMP0"/>
<evidence type="ECO:0000313" key="7">
    <source>
        <dbReference type="Proteomes" id="UP000007635"/>
    </source>
</evidence>
<reference evidence="6" key="2">
    <citation type="submission" date="2025-08" db="UniProtKB">
        <authorList>
            <consortium name="Ensembl"/>
        </authorList>
    </citation>
    <scope>IDENTIFICATION</scope>
</reference>
<keyword evidence="7" id="KW-1185">Reference proteome</keyword>
<keyword evidence="3" id="KW-0339">Growth factor</keyword>
<evidence type="ECO:0000256" key="3">
    <source>
        <dbReference type="RuleBase" id="RU000354"/>
    </source>
</evidence>
<dbReference type="Proteomes" id="UP000007635">
    <property type="component" value="Chromosome I"/>
</dbReference>
<feature type="signal peptide" evidence="4">
    <location>
        <begin position="1"/>
        <end position="31"/>
    </location>
</feature>
<feature type="domain" description="TGF-beta family profile" evidence="5">
    <location>
        <begin position="167"/>
        <end position="248"/>
    </location>
</feature>
<keyword evidence="2" id="KW-0964">Secreted</keyword>
<organism evidence="6 7">
    <name type="scientific">Gasterosteus aculeatus aculeatus</name>
    <name type="common">three-spined stickleback</name>
    <dbReference type="NCBI Taxonomy" id="481459"/>
    <lineage>
        <taxon>Eukaryota</taxon>
        <taxon>Metazoa</taxon>
        <taxon>Chordata</taxon>
        <taxon>Craniata</taxon>
        <taxon>Vertebrata</taxon>
        <taxon>Euteleostomi</taxon>
        <taxon>Actinopterygii</taxon>
        <taxon>Neopterygii</taxon>
        <taxon>Teleostei</taxon>
        <taxon>Neoteleostei</taxon>
        <taxon>Acanthomorphata</taxon>
        <taxon>Eupercaria</taxon>
        <taxon>Perciformes</taxon>
        <taxon>Cottioidei</taxon>
        <taxon>Gasterosteales</taxon>
        <taxon>Gasterosteidae</taxon>
        <taxon>Gasterosteus</taxon>
    </lineage>
</organism>
<name>G3PMP0_GASAC</name>
<comment type="subcellular location">
    <subcellularLocation>
        <location evidence="1">Secreted</location>
    </subcellularLocation>
</comment>
<dbReference type="SUPFAM" id="SSF57501">
    <property type="entry name" value="Cystine-knot cytokines"/>
    <property type="match status" value="1"/>
</dbReference>
<evidence type="ECO:0000259" key="5">
    <source>
        <dbReference type="PROSITE" id="PS51362"/>
    </source>
</evidence>
<dbReference type="eggNOG" id="KOG3900">
    <property type="taxonomic scope" value="Eukaryota"/>
</dbReference>
<evidence type="ECO:0000256" key="2">
    <source>
        <dbReference type="ARBA" id="ARBA00022525"/>
    </source>
</evidence>
<reference evidence="6 7" key="1">
    <citation type="journal article" date="2021" name="G3 (Bethesda)">
        <title>Improved contiguity of the threespine stickleback genome using long-read sequencing.</title>
        <authorList>
            <person name="Nath S."/>
            <person name="Shaw D.E."/>
            <person name="White M.A."/>
        </authorList>
    </citation>
    <scope>NUCLEOTIDE SEQUENCE [LARGE SCALE GENOMIC DNA]</scope>
    <source>
        <strain evidence="6 7">Lake Benthic</strain>
    </source>
</reference>
<sequence length="248" mass="26860">SQEGPGTAMVSCAPFILGPLWIHALTQACMGEELSREAVLSWFTGRFLEAADFTDCFYLPLADSLCATTNSAPGETASSHCTYHVQPSARNLEMLVTSAHFWFHTGDGANSSAQLFIQTSAQERLRPAGAPSETGSDGWITYHLGLNQAGPPGQRALFCSRQDALSSPPRSASWSCPSAADPLSDCLRAEIKISFEKLGWAHWIAYAKLLTFQHCHGNCAGHHDILLGGLSFQYETLPNIIPEECICI</sequence>
<dbReference type="InterPro" id="IPR001839">
    <property type="entry name" value="TGF-b_C"/>
</dbReference>
<keyword evidence="4" id="KW-0732">Signal</keyword>
<dbReference type="AlphaFoldDB" id="G3PMP0"/>
<dbReference type="PROSITE" id="PS51362">
    <property type="entry name" value="TGF_BETA_2"/>
    <property type="match status" value="1"/>
</dbReference>
<comment type="similarity">
    <text evidence="3">Belongs to the TGF-beta family.</text>
</comment>
<dbReference type="GeneTree" id="ENSGT01120000276071"/>
<reference evidence="6" key="3">
    <citation type="submission" date="2025-09" db="UniProtKB">
        <authorList>
            <consortium name="Ensembl"/>
        </authorList>
    </citation>
    <scope>IDENTIFICATION</scope>
</reference>
<evidence type="ECO:0000256" key="1">
    <source>
        <dbReference type="ARBA" id="ARBA00004613"/>
    </source>
</evidence>